<dbReference type="EMBL" id="BTRK01000003">
    <property type="protein sequence ID" value="GMR40823.1"/>
    <property type="molecule type" value="Genomic_DNA"/>
</dbReference>
<evidence type="ECO:0000313" key="2">
    <source>
        <dbReference type="Proteomes" id="UP001328107"/>
    </source>
</evidence>
<dbReference type="AlphaFoldDB" id="A0AAN4ZGK6"/>
<reference evidence="2" key="1">
    <citation type="submission" date="2022-10" db="EMBL/GenBank/DDBJ databases">
        <title>Genome assembly of Pristionchus species.</title>
        <authorList>
            <person name="Yoshida K."/>
            <person name="Sommer R.J."/>
        </authorList>
    </citation>
    <scope>NUCLEOTIDE SEQUENCE [LARGE SCALE GENOMIC DNA]</scope>
    <source>
        <strain evidence="2">RS5460</strain>
    </source>
</reference>
<protein>
    <submittedName>
        <fullName evidence="1">Uncharacterized protein</fullName>
    </submittedName>
</protein>
<sequence length="191" mass="22498">MKWAIQCNKYTLQATDYDIKDQSSSRDQRSLLRVSGMRHQLWRVGLMMVHGVVRRVREAAWRERGRMRAHALVEVVVESLRHLSRQPVRLLEREDGLEELLLVVSAIVASSRLQPNRHRVLVRGDGMPTEVYHERVHVREHRQRQLQHRRREQLEGVEHWLRAIGGFSNDSHQSQHLREAGWVGVHDGRQV</sequence>
<gene>
    <name evidence="1" type="ORF">PMAYCL1PPCAC_11018</name>
</gene>
<feature type="non-terminal residue" evidence="1">
    <location>
        <position position="191"/>
    </location>
</feature>
<comment type="caution">
    <text evidence="1">The sequence shown here is derived from an EMBL/GenBank/DDBJ whole genome shotgun (WGS) entry which is preliminary data.</text>
</comment>
<accession>A0AAN4ZGK6</accession>
<name>A0AAN4ZGK6_9BILA</name>
<proteinExistence type="predicted"/>
<dbReference type="Proteomes" id="UP001328107">
    <property type="component" value="Unassembled WGS sequence"/>
</dbReference>
<organism evidence="1 2">
    <name type="scientific">Pristionchus mayeri</name>
    <dbReference type="NCBI Taxonomy" id="1317129"/>
    <lineage>
        <taxon>Eukaryota</taxon>
        <taxon>Metazoa</taxon>
        <taxon>Ecdysozoa</taxon>
        <taxon>Nematoda</taxon>
        <taxon>Chromadorea</taxon>
        <taxon>Rhabditida</taxon>
        <taxon>Rhabditina</taxon>
        <taxon>Diplogasteromorpha</taxon>
        <taxon>Diplogasteroidea</taxon>
        <taxon>Neodiplogasteridae</taxon>
        <taxon>Pristionchus</taxon>
    </lineage>
</organism>
<evidence type="ECO:0000313" key="1">
    <source>
        <dbReference type="EMBL" id="GMR40823.1"/>
    </source>
</evidence>
<keyword evidence="2" id="KW-1185">Reference proteome</keyword>